<accession>A0A0T5VVF2</accession>
<protein>
    <recommendedName>
        <fullName evidence="2">Outer membrane protein beta-barrel domain-containing protein</fullName>
    </recommendedName>
</protein>
<organism evidence="3 4">
    <name type="scientific">Pedobacter ginsenosidimutans</name>
    <dbReference type="NCBI Taxonomy" id="687842"/>
    <lineage>
        <taxon>Bacteria</taxon>
        <taxon>Pseudomonadati</taxon>
        <taxon>Bacteroidota</taxon>
        <taxon>Sphingobacteriia</taxon>
        <taxon>Sphingobacteriales</taxon>
        <taxon>Sphingobacteriaceae</taxon>
        <taxon>Pedobacter</taxon>
    </lineage>
</organism>
<dbReference type="InterPro" id="IPR008969">
    <property type="entry name" value="CarboxyPept-like_regulatory"/>
</dbReference>
<dbReference type="SUPFAM" id="SSF49464">
    <property type="entry name" value="Carboxypeptidase regulatory domain-like"/>
    <property type="match status" value="1"/>
</dbReference>
<evidence type="ECO:0000313" key="4">
    <source>
        <dbReference type="Proteomes" id="UP000051950"/>
    </source>
</evidence>
<keyword evidence="4" id="KW-1185">Reference proteome</keyword>
<dbReference type="STRING" id="687842.ASU31_00700"/>
<dbReference type="Pfam" id="PF14905">
    <property type="entry name" value="OMP_b-brl_3"/>
    <property type="match status" value="1"/>
</dbReference>
<evidence type="ECO:0000259" key="2">
    <source>
        <dbReference type="Pfam" id="PF14905"/>
    </source>
</evidence>
<feature type="domain" description="Outer membrane protein beta-barrel" evidence="2">
    <location>
        <begin position="447"/>
        <end position="920"/>
    </location>
</feature>
<dbReference type="EMBL" id="LMZQ01000001">
    <property type="protein sequence ID" value="KRT17847.1"/>
    <property type="molecule type" value="Genomic_DNA"/>
</dbReference>
<proteinExistence type="predicted"/>
<reference evidence="3 4" key="1">
    <citation type="submission" date="2015-11" db="EMBL/GenBank/DDBJ databases">
        <title>Sequence of Pedobacter ginsenosidimutans.</title>
        <authorList>
            <person name="Carson E."/>
            <person name="Keyser V."/>
            <person name="Newman J."/>
            <person name="Miller J."/>
        </authorList>
    </citation>
    <scope>NUCLEOTIDE SEQUENCE [LARGE SCALE GENOMIC DNA]</scope>
    <source>
        <strain evidence="3 4">KACC 14530</strain>
    </source>
</reference>
<dbReference type="AlphaFoldDB" id="A0A0T5VVF2"/>
<gene>
    <name evidence="3" type="ORF">ASU31_00700</name>
</gene>
<sequence>MLLRRLLIAFLLLTGLLCNAQGQDLGQGIRSALPFREVSGLVTDSTGLGIPGAQVVLKYNQDSLRTVTDENGIFIFQKVKDASFVLSINSLGYKSFVARFKNNDTAPLLTLDPIKLEERVNLLKEVTVNGKPTIVYKKDTIEYKASDYQVRENATLDELLKKAEGFEVDNDNSLSHQGKEIKEIRLNGKIFANGNVAQAIHNLPADIVEKMQVIDDFGAQAARTGIKDGPSQKVLNVTTKIDKSVGNLARIATKVGNNKRFSSELFIQQLHLNREIGLTGTINNTITGVATSPGIGDNNGNDGVIMVSGIPGITKFASPAFSYRDQWSKNIEASGTYKYNFSDNQALKNSYGQRYTTLGISDFNTEGETNKKTKRHNASMEINIDLGKSNFFQINPTYNNADVATFSNSINEVRNEYSTGYEHVLDIGKSTNRIRSEETGMMALWVHTFKKARRLLSLQTSLQRDRLSSEGGTDKRYQFFGNASRDVLLQDSAVILNATQQNLNNVYEIAATFSEPLGKNSQFEFIGKFRRSNNSSESFQDTVSSIGFRRLSNFDQQYNYYTQQERLTLNYRFNVKEIDLSVGLTALPYKLIGLGNRGDVGNLEASQKVFRFVPSLNLFYRISSTQRIQIRYYGENQEADFRQLLPFTDRSDPRNLIIGNPDLRPAFIHTFAGSYDNYLSNQMLNISLNINTSYIEDKVALNIRQRMLPLAANQSNPINSRFTNINETYFVNLDGTKLFSANYSVSKQLDQRKFNLSLNGLIAFASTPSMSNGILYESSSWRLVERFGPKINPTENIEINPYIEYGVSRTTIKGIDAPKTSFGILRLAISGKMYFIKSMQFNYGFSKNFVSGIYRPNVNPFIVNLGYQKEFLKRHNLVATLNIYDLLKQNNFVQQEADAQAVVNTLSNSLSRYFLIGLKYNLQKWSSAPTREGKPIKRRGDGSFIN</sequence>
<evidence type="ECO:0000256" key="1">
    <source>
        <dbReference type="SAM" id="SignalP"/>
    </source>
</evidence>
<evidence type="ECO:0000313" key="3">
    <source>
        <dbReference type="EMBL" id="KRT17847.1"/>
    </source>
</evidence>
<dbReference type="Proteomes" id="UP000051950">
    <property type="component" value="Unassembled WGS sequence"/>
</dbReference>
<dbReference type="InterPro" id="IPR041700">
    <property type="entry name" value="OMP_b-brl_3"/>
</dbReference>
<comment type="caution">
    <text evidence="3">The sequence shown here is derived from an EMBL/GenBank/DDBJ whole genome shotgun (WGS) entry which is preliminary data.</text>
</comment>
<dbReference type="RefSeq" id="WP_057930477.1">
    <property type="nucleotide sequence ID" value="NZ_LMZQ01000001.1"/>
</dbReference>
<dbReference type="SUPFAM" id="SSF56935">
    <property type="entry name" value="Porins"/>
    <property type="match status" value="1"/>
</dbReference>
<dbReference type="Pfam" id="PF13620">
    <property type="entry name" value="CarboxypepD_reg"/>
    <property type="match status" value="1"/>
</dbReference>
<feature type="chain" id="PRO_5006665768" description="Outer membrane protein beta-barrel domain-containing protein" evidence="1">
    <location>
        <begin position="21"/>
        <end position="946"/>
    </location>
</feature>
<feature type="signal peptide" evidence="1">
    <location>
        <begin position="1"/>
        <end position="20"/>
    </location>
</feature>
<keyword evidence="1" id="KW-0732">Signal</keyword>
<name>A0A0T5VVF2_9SPHI</name>
<dbReference type="OrthoDB" id="1086219at2"/>
<dbReference type="Gene3D" id="2.60.40.1120">
    <property type="entry name" value="Carboxypeptidase-like, regulatory domain"/>
    <property type="match status" value="1"/>
</dbReference>